<dbReference type="HAMAP" id="MF_01875">
    <property type="entry name" value="Prokaryotic_Ku"/>
    <property type="match status" value="1"/>
</dbReference>
<dbReference type="PIRSF" id="PIRSF006493">
    <property type="entry name" value="Prok_Ku"/>
    <property type="match status" value="1"/>
</dbReference>
<dbReference type="Gene3D" id="2.40.290.10">
    <property type="match status" value="1"/>
</dbReference>
<evidence type="ECO:0000259" key="3">
    <source>
        <dbReference type="SMART" id="SM00559"/>
    </source>
</evidence>
<feature type="domain" description="Ku" evidence="3">
    <location>
        <begin position="52"/>
        <end position="179"/>
    </location>
</feature>
<dbReference type="GO" id="GO:0006303">
    <property type="term" value="P:double-strand break repair via nonhomologous end joining"/>
    <property type="evidence" value="ECO:0007669"/>
    <property type="project" value="UniProtKB-UniRule"/>
</dbReference>
<dbReference type="SMART" id="SM00559">
    <property type="entry name" value="Ku78"/>
    <property type="match status" value="1"/>
</dbReference>
<comment type="subunit">
    <text evidence="2">Homodimer. Interacts with LigD.</text>
</comment>
<evidence type="ECO:0000313" key="4">
    <source>
        <dbReference type="EMBL" id="SEK56918.1"/>
    </source>
</evidence>
<dbReference type="GO" id="GO:0006310">
    <property type="term" value="P:DNA recombination"/>
    <property type="evidence" value="ECO:0007669"/>
    <property type="project" value="UniProtKB-KW"/>
</dbReference>
<dbReference type="RefSeq" id="WP_093318043.1">
    <property type="nucleotide sequence ID" value="NZ_FOAF01000001.1"/>
</dbReference>
<keyword evidence="2" id="KW-0234">DNA repair</keyword>
<dbReference type="NCBIfam" id="TIGR02772">
    <property type="entry name" value="Ku_bact"/>
    <property type="match status" value="1"/>
</dbReference>
<dbReference type="SUPFAM" id="SSF100939">
    <property type="entry name" value="SPOC domain-like"/>
    <property type="match status" value="1"/>
</dbReference>
<dbReference type="AlphaFoldDB" id="A0A1H7I3C4"/>
<dbReference type="Proteomes" id="UP000199421">
    <property type="component" value="Unassembled WGS sequence"/>
</dbReference>
<organism evidence="4 5">
    <name type="scientific">Olivibacter domesticus</name>
    <name type="common">Pseudosphingobacterium domesticum</name>
    <dbReference type="NCBI Taxonomy" id="407022"/>
    <lineage>
        <taxon>Bacteria</taxon>
        <taxon>Pseudomonadati</taxon>
        <taxon>Bacteroidota</taxon>
        <taxon>Sphingobacteriia</taxon>
        <taxon>Sphingobacteriales</taxon>
        <taxon>Sphingobacteriaceae</taxon>
        <taxon>Olivibacter</taxon>
    </lineage>
</organism>
<dbReference type="PANTHER" id="PTHR41251">
    <property type="entry name" value="NON-HOMOLOGOUS END JOINING PROTEIN KU"/>
    <property type="match status" value="1"/>
</dbReference>
<evidence type="ECO:0000256" key="1">
    <source>
        <dbReference type="ARBA" id="ARBA00023125"/>
    </source>
</evidence>
<proteinExistence type="inferred from homology"/>
<dbReference type="PANTHER" id="PTHR41251:SF1">
    <property type="entry name" value="NON-HOMOLOGOUS END JOINING PROTEIN KU"/>
    <property type="match status" value="1"/>
</dbReference>
<reference evidence="5" key="1">
    <citation type="submission" date="2016-10" db="EMBL/GenBank/DDBJ databases">
        <authorList>
            <person name="Varghese N."/>
            <person name="Submissions S."/>
        </authorList>
    </citation>
    <scope>NUCLEOTIDE SEQUENCE [LARGE SCALE GENOMIC DNA]</scope>
    <source>
        <strain evidence="5">DSM 18733</strain>
    </source>
</reference>
<dbReference type="STRING" id="407022.SAMN05661044_00571"/>
<comment type="similarity">
    <text evidence="2">Belongs to the prokaryotic Ku family.</text>
</comment>
<keyword evidence="5" id="KW-1185">Reference proteome</keyword>
<sequence>MRAIWTGAIGFGLVNIPIKLFSATEESRLDFDMLDRKDHAKIRYQRVNENTGKEVPWENIVKGYMLNDNYIVLEDTDFEEASPEKNKMINIQSFVKEKEVDSMYFETPYYIEPQKGGQKAYHLLVKALEKAGMAGLATFVMRAGENLCMIRARENMLVLNKLRFEEEIRSPEELNIPANIKLTKAELDMALELVKHHSTSFDVSAYKDEYKDELVKIIKARAKGKRPKVRKLKVKATRTNDLLEQLKASLG</sequence>
<keyword evidence="1 2" id="KW-0238">DNA-binding</keyword>
<dbReference type="InterPro" id="IPR016194">
    <property type="entry name" value="SPOC-like_C_dom_sf"/>
</dbReference>
<dbReference type="EMBL" id="FOAF01000001">
    <property type="protein sequence ID" value="SEK56918.1"/>
    <property type="molecule type" value="Genomic_DNA"/>
</dbReference>
<keyword evidence="2" id="KW-0227">DNA damage</keyword>
<name>A0A1H7I3C4_OLID1</name>
<dbReference type="CDD" id="cd00789">
    <property type="entry name" value="KU_like"/>
    <property type="match status" value="1"/>
</dbReference>
<protein>
    <recommendedName>
        <fullName evidence="2">Non-homologous end joining protein Ku</fullName>
    </recommendedName>
</protein>
<evidence type="ECO:0000313" key="5">
    <source>
        <dbReference type="Proteomes" id="UP000199421"/>
    </source>
</evidence>
<comment type="function">
    <text evidence="2">With LigD forms a non-homologous end joining (NHEJ) DNA repair enzyme, which repairs dsDNA breaks with reduced fidelity. Binds linear dsDNA with 5'- and 3'- overhangs but not closed circular dsDNA nor ssDNA. Recruits and stimulates the ligase activity of LigD.</text>
</comment>
<gene>
    <name evidence="2" type="primary">ku</name>
    <name evidence="4" type="ORF">SAMN05661044_00571</name>
</gene>
<dbReference type="GO" id="GO:0003690">
    <property type="term" value="F:double-stranded DNA binding"/>
    <property type="evidence" value="ECO:0007669"/>
    <property type="project" value="UniProtKB-UniRule"/>
</dbReference>
<keyword evidence="2" id="KW-0233">DNA recombination</keyword>
<dbReference type="Pfam" id="PF02735">
    <property type="entry name" value="Ku"/>
    <property type="match status" value="1"/>
</dbReference>
<accession>A0A1H7I3C4</accession>
<dbReference type="InterPro" id="IPR006164">
    <property type="entry name" value="DNA_bd_Ku70/Ku80"/>
</dbReference>
<evidence type="ECO:0000256" key="2">
    <source>
        <dbReference type="HAMAP-Rule" id="MF_01875"/>
    </source>
</evidence>
<dbReference type="InterPro" id="IPR009187">
    <property type="entry name" value="Prok_Ku"/>
</dbReference>
<dbReference type="OrthoDB" id="9795084at2"/>